<accession>A0A8J3I5R3</accession>
<sequence length="70" mass="7303">MLLLVITLFVKLPLRKGASIGPITTAIVAALSAGAVEGIAEVGKSALGARSLRPLIAWKPNHHLMLGKHL</sequence>
<evidence type="ECO:0000313" key="1">
    <source>
        <dbReference type="EMBL" id="GHO45889.1"/>
    </source>
</evidence>
<keyword evidence="2" id="KW-1185">Reference proteome</keyword>
<dbReference type="Proteomes" id="UP000612362">
    <property type="component" value="Unassembled WGS sequence"/>
</dbReference>
<organism evidence="1 2">
    <name type="scientific">Ktedonospora formicarum</name>
    <dbReference type="NCBI Taxonomy" id="2778364"/>
    <lineage>
        <taxon>Bacteria</taxon>
        <taxon>Bacillati</taxon>
        <taxon>Chloroflexota</taxon>
        <taxon>Ktedonobacteria</taxon>
        <taxon>Ktedonobacterales</taxon>
        <taxon>Ktedonobacteraceae</taxon>
        <taxon>Ktedonospora</taxon>
    </lineage>
</organism>
<dbReference type="AlphaFoldDB" id="A0A8J3I5R3"/>
<dbReference type="EMBL" id="BNJF01000002">
    <property type="protein sequence ID" value="GHO45889.1"/>
    <property type="molecule type" value="Genomic_DNA"/>
</dbReference>
<protein>
    <submittedName>
        <fullName evidence="1">Uncharacterized protein</fullName>
    </submittedName>
</protein>
<comment type="caution">
    <text evidence="1">The sequence shown here is derived from an EMBL/GenBank/DDBJ whole genome shotgun (WGS) entry which is preliminary data.</text>
</comment>
<reference evidence="1" key="1">
    <citation type="submission" date="2020-10" db="EMBL/GenBank/DDBJ databases">
        <title>Taxonomic study of unclassified bacteria belonging to the class Ktedonobacteria.</title>
        <authorList>
            <person name="Yabe S."/>
            <person name="Wang C.M."/>
            <person name="Zheng Y."/>
            <person name="Sakai Y."/>
            <person name="Cavaletti L."/>
            <person name="Monciardini P."/>
            <person name="Donadio S."/>
        </authorList>
    </citation>
    <scope>NUCLEOTIDE SEQUENCE</scope>
    <source>
        <strain evidence="1">SOSP1-1</strain>
    </source>
</reference>
<gene>
    <name evidence="1" type="ORF">KSX_40520</name>
</gene>
<proteinExistence type="predicted"/>
<name>A0A8J3I5R3_9CHLR</name>
<evidence type="ECO:0000313" key="2">
    <source>
        <dbReference type="Proteomes" id="UP000612362"/>
    </source>
</evidence>